<name>A0A833T495_PHYIN</name>
<reference evidence="1" key="1">
    <citation type="submission" date="2020-04" db="EMBL/GenBank/DDBJ databases">
        <title>Hybrid Assembly of Korean Phytophthora infestans isolates.</title>
        <authorList>
            <person name="Prokchorchik M."/>
            <person name="Lee Y."/>
            <person name="Seo J."/>
            <person name="Cho J.-H."/>
            <person name="Park Y.-E."/>
            <person name="Jang D.-C."/>
            <person name="Im J.-S."/>
            <person name="Choi J.-G."/>
            <person name="Park H.-J."/>
            <person name="Lee G.-B."/>
            <person name="Lee Y.-G."/>
            <person name="Hong S.-Y."/>
            <person name="Cho K."/>
            <person name="Sohn K.H."/>
        </authorList>
    </citation>
    <scope>NUCLEOTIDE SEQUENCE</scope>
    <source>
        <strain evidence="1">KR_1_A1</strain>
    </source>
</reference>
<comment type="caution">
    <text evidence="1">The sequence shown here is derived from an EMBL/GenBank/DDBJ whole genome shotgun (WGS) entry which is preliminary data.</text>
</comment>
<accession>A0A833T495</accession>
<evidence type="ECO:0000313" key="1">
    <source>
        <dbReference type="EMBL" id="KAF4043163.1"/>
    </source>
</evidence>
<dbReference type="AlphaFoldDB" id="A0A833T495"/>
<dbReference type="EMBL" id="WSZM01000092">
    <property type="protein sequence ID" value="KAF4043163.1"/>
    <property type="molecule type" value="Genomic_DNA"/>
</dbReference>
<sequence length="87" mass="10554">MSSDGAVLVLCAAMRRRDKRRKRYSLLWSRLRRSLHEEKLRIEWQRLVRMRHYVALDCLKHPMESDWMRLWLNGTDGNLITKTSLSR</sequence>
<evidence type="ECO:0000313" key="2">
    <source>
        <dbReference type="Proteomes" id="UP000602510"/>
    </source>
</evidence>
<protein>
    <submittedName>
        <fullName evidence="1">Uncharacterized protein</fullName>
    </submittedName>
</protein>
<dbReference type="Proteomes" id="UP000602510">
    <property type="component" value="Unassembled WGS sequence"/>
</dbReference>
<proteinExistence type="predicted"/>
<organism evidence="1 2">
    <name type="scientific">Phytophthora infestans</name>
    <name type="common">Potato late blight agent</name>
    <name type="synonym">Botrytis infestans</name>
    <dbReference type="NCBI Taxonomy" id="4787"/>
    <lineage>
        <taxon>Eukaryota</taxon>
        <taxon>Sar</taxon>
        <taxon>Stramenopiles</taxon>
        <taxon>Oomycota</taxon>
        <taxon>Peronosporomycetes</taxon>
        <taxon>Peronosporales</taxon>
        <taxon>Peronosporaceae</taxon>
        <taxon>Phytophthora</taxon>
    </lineage>
</organism>
<gene>
    <name evidence="1" type="ORF">GN244_ATG04643</name>
</gene>
<keyword evidence="2" id="KW-1185">Reference proteome</keyword>